<dbReference type="InterPro" id="IPR013328">
    <property type="entry name" value="6PGD_dom2"/>
</dbReference>
<evidence type="ECO:0000256" key="1">
    <source>
        <dbReference type="ARBA" id="ARBA00023002"/>
    </source>
</evidence>
<organism evidence="5 6">
    <name type="scientific">Nibrella saemangeumensis</name>
    <dbReference type="NCBI Taxonomy" id="1084526"/>
    <lineage>
        <taxon>Bacteria</taxon>
        <taxon>Pseudomonadati</taxon>
        <taxon>Bacteroidota</taxon>
        <taxon>Cytophagia</taxon>
        <taxon>Cytophagales</taxon>
        <taxon>Spirosomataceae</taxon>
        <taxon>Nibrella</taxon>
    </lineage>
</organism>
<dbReference type="Gene3D" id="3.40.50.720">
    <property type="entry name" value="NAD(P)-binding Rossmann-like Domain"/>
    <property type="match status" value="1"/>
</dbReference>
<dbReference type="Pfam" id="PF08125">
    <property type="entry name" value="Mannitol_dh_C"/>
    <property type="match status" value="1"/>
</dbReference>
<dbReference type="RefSeq" id="WP_345245322.1">
    <property type="nucleotide sequence ID" value="NZ_BAABHD010000032.1"/>
</dbReference>
<keyword evidence="1" id="KW-0560">Oxidoreductase</keyword>
<sequence>MSQLSYNFLHHQAASPAEIVAQEQLRNLPERVLQFGTGVLLRGLPDYFIDKANRQGIFNGRIVVVKSTDAGDASAFDRQDGLYTLCIRGVEDRQMVEENTVCAAISRVLSAKSQWADILACAANPLMEMVISNVTEVGLQLVQDDIRDQPPVSFPGKLLAFLYARYQAFDGARDKGMVIVPTELIPNNGRVLEAIVLELAHRNELASEFIDWLETANVFCNSLVDRIVPGRPDAATRNALSNQLGYDDELLTIAEAYRLWAIEGDERVQSVLSFHQADKGVFIRPNIDLFRELKLRLLNGTHTLSCALAFLSGFETVRDAMEDECVAAFLSNLMLAELVPGIPYPVDAKVAQRFGLEVQDRFRNPYIEHRWLSISMQYTMKMQMRNIPTLLHYYRQYGVVPQYMALGFAAYLLFMRATESRDEVWYGNLDGREYPIQDEKAGYFADLWARQSPDTLTTTVLQNKSLWGHDLTLLPGFEAAVRDYLLQMLEKGAFAAVATVLNKPVLADK</sequence>
<dbReference type="InterPro" id="IPR013118">
    <property type="entry name" value="Mannitol_DH_C"/>
</dbReference>
<evidence type="ECO:0000313" key="6">
    <source>
        <dbReference type="Proteomes" id="UP001501175"/>
    </source>
</evidence>
<evidence type="ECO:0000313" key="5">
    <source>
        <dbReference type="EMBL" id="GAA4460253.1"/>
    </source>
</evidence>
<proteinExistence type="predicted"/>
<protein>
    <submittedName>
        <fullName evidence="5">Tagaturonate reductase</fullName>
    </submittedName>
</protein>
<dbReference type="InterPro" id="IPR036291">
    <property type="entry name" value="NAD(P)-bd_dom_sf"/>
</dbReference>
<dbReference type="PANTHER" id="PTHR30524:SF0">
    <property type="entry name" value="ALTRONATE OXIDOREDUCTASE-RELATED"/>
    <property type="match status" value="1"/>
</dbReference>
<feature type="domain" description="Mannitol dehydrogenase N-terminal" evidence="3">
    <location>
        <begin position="31"/>
        <end position="268"/>
    </location>
</feature>
<dbReference type="Pfam" id="PF01232">
    <property type="entry name" value="Mannitol_dh"/>
    <property type="match status" value="1"/>
</dbReference>
<dbReference type="Gene3D" id="1.10.1040.10">
    <property type="entry name" value="N-(1-d-carboxylethyl)-l-norvaline Dehydrogenase, domain 2"/>
    <property type="match status" value="1"/>
</dbReference>
<accession>A0ABP8N656</accession>
<dbReference type="EMBL" id="BAABHD010000032">
    <property type="protein sequence ID" value="GAA4460253.1"/>
    <property type="molecule type" value="Genomic_DNA"/>
</dbReference>
<dbReference type="Proteomes" id="UP001501175">
    <property type="component" value="Unassembled WGS sequence"/>
</dbReference>
<dbReference type="PANTHER" id="PTHR30524">
    <property type="entry name" value="MANNITOL-1-PHOSPHATE 5-DEHYDROGENASE"/>
    <property type="match status" value="1"/>
</dbReference>
<evidence type="ECO:0000256" key="2">
    <source>
        <dbReference type="ARBA" id="ARBA00023027"/>
    </source>
</evidence>
<dbReference type="SUPFAM" id="SSF48179">
    <property type="entry name" value="6-phosphogluconate dehydrogenase C-terminal domain-like"/>
    <property type="match status" value="1"/>
</dbReference>
<reference evidence="6" key="1">
    <citation type="journal article" date="2019" name="Int. J. Syst. Evol. Microbiol.">
        <title>The Global Catalogue of Microorganisms (GCM) 10K type strain sequencing project: providing services to taxonomists for standard genome sequencing and annotation.</title>
        <authorList>
            <consortium name="The Broad Institute Genomics Platform"/>
            <consortium name="The Broad Institute Genome Sequencing Center for Infectious Disease"/>
            <person name="Wu L."/>
            <person name="Ma J."/>
        </authorList>
    </citation>
    <scope>NUCLEOTIDE SEQUENCE [LARGE SCALE GENOMIC DNA]</scope>
    <source>
        <strain evidence="6">JCM 17927</strain>
    </source>
</reference>
<dbReference type="InterPro" id="IPR013131">
    <property type="entry name" value="Mannitol_DH_N"/>
</dbReference>
<name>A0ABP8N656_9BACT</name>
<evidence type="ECO:0000259" key="3">
    <source>
        <dbReference type="Pfam" id="PF01232"/>
    </source>
</evidence>
<comment type="caution">
    <text evidence="5">The sequence shown here is derived from an EMBL/GenBank/DDBJ whole genome shotgun (WGS) entry which is preliminary data.</text>
</comment>
<dbReference type="SUPFAM" id="SSF51735">
    <property type="entry name" value="NAD(P)-binding Rossmann-fold domains"/>
    <property type="match status" value="1"/>
</dbReference>
<dbReference type="NCBIfam" id="NF002969">
    <property type="entry name" value="PRK03643.1"/>
    <property type="match status" value="1"/>
</dbReference>
<keyword evidence="2" id="KW-0520">NAD</keyword>
<evidence type="ECO:0000259" key="4">
    <source>
        <dbReference type="Pfam" id="PF08125"/>
    </source>
</evidence>
<dbReference type="InterPro" id="IPR008927">
    <property type="entry name" value="6-PGluconate_DH-like_C_sf"/>
</dbReference>
<feature type="domain" description="Mannitol dehydrogenase C-terminal" evidence="4">
    <location>
        <begin position="286"/>
        <end position="486"/>
    </location>
</feature>
<gene>
    <name evidence="5" type="ORF">GCM10023189_35090</name>
</gene>
<keyword evidence="6" id="KW-1185">Reference proteome</keyword>